<sequence length="415" mass="46894">MDIIIRILRGDSRKAAVFLTDIVRDFECQYAGQPFPQANSALADAIVFSDRTNTRFTQFLNNSQPPQPRLHRLMYLGALSTSNTFIEVFKNERDGLWKALLIELDKHMAVINFFARSRQLPWKEAIISYFDDISDTGPDSAPFRSGVWPVDVPAHPLGLEDDIFEGVHPHAFYFCLNGGTDRNMVMSGSRKDKPMENIKESAFDRRYWPRTAPPSWPANRTYLDHPQNVRNATAGIPANQADDFLICSDCDETFVDTTTDDTGCTCVSWHVDHPCVQVHEYPPYPSAPSQVNKGVITMQAFAKDEIIGEYVGLLLPPGRADPSIRKNVFADDVYTIDLNAAVIVTVEGEEASMLGDKIADVSAGWKGNWTRFINTSPRKGFWCARFGYCVWRGADSIVWDRLYEDSFREQLETLI</sequence>
<protein>
    <submittedName>
        <fullName evidence="1">Uncharacterized protein</fullName>
    </submittedName>
</protein>
<organism evidence="1">
    <name type="scientific">Pseudogymnoascus destructans</name>
    <dbReference type="NCBI Taxonomy" id="655981"/>
    <lineage>
        <taxon>Eukaryota</taxon>
        <taxon>Fungi</taxon>
        <taxon>Dikarya</taxon>
        <taxon>Ascomycota</taxon>
        <taxon>Pezizomycotina</taxon>
        <taxon>Leotiomycetes</taxon>
        <taxon>Thelebolales</taxon>
        <taxon>Thelebolaceae</taxon>
        <taxon>Pseudogymnoascus</taxon>
    </lineage>
</organism>
<dbReference type="AlphaFoldDB" id="A0A177AME9"/>
<name>A0A177AME9_9PEZI</name>
<dbReference type="VEuPathDB" id="FungiDB:GMDG_00655"/>
<dbReference type="RefSeq" id="XP_024328260.1">
    <property type="nucleotide sequence ID" value="XM_024464300.1"/>
</dbReference>
<dbReference type="InterPro" id="IPR046341">
    <property type="entry name" value="SET_dom_sf"/>
</dbReference>
<dbReference type="Gene3D" id="2.170.270.10">
    <property type="entry name" value="SET domain"/>
    <property type="match status" value="1"/>
</dbReference>
<dbReference type="eggNOG" id="ENOG502RJSE">
    <property type="taxonomic scope" value="Eukaryota"/>
</dbReference>
<proteinExistence type="predicted"/>
<dbReference type="EMBL" id="KV441386">
    <property type="protein sequence ID" value="OAF62990.2"/>
    <property type="molecule type" value="Genomic_DNA"/>
</dbReference>
<dbReference type="GeneID" id="36283706"/>
<evidence type="ECO:0000313" key="1">
    <source>
        <dbReference type="EMBL" id="OAF62990.2"/>
    </source>
</evidence>
<dbReference type="SUPFAM" id="SSF82199">
    <property type="entry name" value="SET domain"/>
    <property type="match status" value="1"/>
</dbReference>
<dbReference type="OrthoDB" id="308383at2759"/>
<gene>
    <name evidence="1" type="ORF">VC83_00612</name>
</gene>
<reference evidence="1" key="1">
    <citation type="submission" date="2016-03" db="EMBL/GenBank/DDBJ databases">
        <title>Updated assembly of Pseudogymnoascus destructans, the fungus causing white-nose syndrome of bats.</title>
        <authorList>
            <person name="Palmer J.M."/>
            <person name="Drees K.P."/>
            <person name="Foster J.T."/>
            <person name="Lindner D.L."/>
        </authorList>
    </citation>
    <scope>NUCLEOTIDE SEQUENCE [LARGE SCALE GENOMIC DNA]</scope>
    <source>
        <strain evidence="1">20631-21</strain>
    </source>
</reference>
<dbReference type="Proteomes" id="UP000077154">
    <property type="component" value="Unassembled WGS sequence"/>
</dbReference>
<accession>A0A177AME9</accession>